<accession>A0ABS3DS12</accession>
<proteinExistence type="predicted"/>
<protein>
    <submittedName>
        <fullName evidence="2">Uncharacterized protein</fullName>
    </submittedName>
</protein>
<keyword evidence="3" id="KW-1185">Reference proteome</keyword>
<gene>
    <name evidence="2" type="ORF">JF544_02145</name>
</gene>
<evidence type="ECO:0000256" key="1">
    <source>
        <dbReference type="SAM" id="Phobius"/>
    </source>
</evidence>
<keyword evidence="1" id="KW-0472">Membrane</keyword>
<feature type="transmembrane region" description="Helical" evidence="1">
    <location>
        <begin position="36"/>
        <end position="54"/>
    </location>
</feature>
<feature type="transmembrane region" description="Helical" evidence="1">
    <location>
        <begin position="6"/>
        <end position="24"/>
    </location>
</feature>
<sequence length="58" mass="6571">MSITAALFLIDLFTGDVVMLYNFIVGCCYYFEKRNWLELIIMGGIGPVFGNILIHRPA</sequence>
<dbReference type="EMBL" id="JAEKJY010000001">
    <property type="protein sequence ID" value="MBN8234023.1"/>
    <property type="molecule type" value="Genomic_DNA"/>
</dbReference>
<keyword evidence="1" id="KW-0812">Transmembrane</keyword>
<comment type="caution">
    <text evidence="2">The sequence shown here is derived from an EMBL/GenBank/DDBJ whole genome shotgun (WGS) entry which is preliminary data.</text>
</comment>
<organism evidence="2 3">
    <name type="scientific">Halobacillus kuroshimensis</name>
    <dbReference type="NCBI Taxonomy" id="302481"/>
    <lineage>
        <taxon>Bacteria</taxon>
        <taxon>Bacillati</taxon>
        <taxon>Bacillota</taxon>
        <taxon>Bacilli</taxon>
        <taxon>Bacillales</taxon>
        <taxon>Bacillaceae</taxon>
        <taxon>Halobacillus</taxon>
    </lineage>
</organism>
<keyword evidence="1" id="KW-1133">Transmembrane helix</keyword>
<dbReference type="Proteomes" id="UP000663970">
    <property type="component" value="Unassembled WGS sequence"/>
</dbReference>
<evidence type="ECO:0000313" key="2">
    <source>
        <dbReference type="EMBL" id="MBN8234023.1"/>
    </source>
</evidence>
<name>A0ABS3DS12_9BACI</name>
<reference evidence="2 3" key="1">
    <citation type="submission" date="2020-12" db="EMBL/GenBank/DDBJ databases">
        <title>Oil enriched cultivation method for isolating marine PHA-producing bacteria.</title>
        <authorList>
            <person name="Zheng W."/>
            <person name="Yu S."/>
            <person name="Huang Y."/>
        </authorList>
    </citation>
    <scope>NUCLEOTIDE SEQUENCE [LARGE SCALE GENOMIC DNA]</scope>
    <source>
        <strain evidence="2 3">SY-2-6</strain>
    </source>
</reference>
<evidence type="ECO:0000313" key="3">
    <source>
        <dbReference type="Proteomes" id="UP000663970"/>
    </source>
</evidence>
<dbReference type="RefSeq" id="WP_206932135.1">
    <property type="nucleotide sequence ID" value="NZ_JAEKJY010000001.1"/>
</dbReference>